<dbReference type="KEGG" id="lrs:PX52LOC_07580"/>
<proteinExistence type="predicted"/>
<feature type="region of interest" description="Disordered" evidence="1">
    <location>
        <begin position="100"/>
        <end position="129"/>
    </location>
</feature>
<evidence type="ECO:0000313" key="3">
    <source>
        <dbReference type="Proteomes" id="UP000324974"/>
    </source>
</evidence>
<protein>
    <submittedName>
        <fullName evidence="2">Uncharacterized protein</fullName>
    </submittedName>
</protein>
<gene>
    <name evidence="2" type="ORF">PX52LOC_07580</name>
</gene>
<evidence type="ECO:0000256" key="1">
    <source>
        <dbReference type="SAM" id="MobiDB-lite"/>
    </source>
</evidence>
<organism evidence="2 3">
    <name type="scientific">Limnoglobus roseus</name>
    <dbReference type="NCBI Taxonomy" id="2598579"/>
    <lineage>
        <taxon>Bacteria</taxon>
        <taxon>Pseudomonadati</taxon>
        <taxon>Planctomycetota</taxon>
        <taxon>Planctomycetia</taxon>
        <taxon>Gemmatales</taxon>
        <taxon>Gemmataceae</taxon>
        <taxon>Limnoglobus</taxon>
    </lineage>
</organism>
<sequence length="129" mass="13806">MSQWNRVRRIEDGVRAAHPTAAPPGLVFVLEATADRPPGRWVRADGATVVLVYDPAGPEPDLRFPGNPLALGGIDPFACEPNAARDLRFVPTEPLRIGDARAGRLKPSSAKASARRTGQRRFGDGEGKG</sequence>
<name>A0A5C1AM41_9BACT</name>
<dbReference type="OrthoDB" id="9777817at2"/>
<dbReference type="AlphaFoldDB" id="A0A5C1AM41"/>
<reference evidence="3" key="1">
    <citation type="submission" date="2019-08" db="EMBL/GenBank/DDBJ databases">
        <title>Limnoglobus roseus gen. nov., sp. nov., a novel freshwater planctomycete with a giant genome from the family Gemmataceae.</title>
        <authorList>
            <person name="Kulichevskaya I.S."/>
            <person name="Naumoff D.G."/>
            <person name="Miroshnikov K."/>
            <person name="Ivanova A."/>
            <person name="Philippov D.A."/>
            <person name="Hakobyan A."/>
            <person name="Rijpstra I.C."/>
            <person name="Sinninghe Damste J.S."/>
            <person name="Liesack W."/>
            <person name="Dedysh S.N."/>
        </authorList>
    </citation>
    <scope>NUCLEOTIDE SEQUENCE [LARGE SCALE GENOMIC DNA]</scope>
    <source>
        <strain evidence="3">PX52</strain>
    </source>
</reference>
<evidence type="ECO:0000313" key="2">
    <source>
        <dbReference type="EMBL" id="QEL20479.1"/>
    </source>
</evidence>
<dbReference type="RefSeq" id="WP_149114779.1">
    <property type="nucleotide sequence ID" value="NZ_CP042425.1"/>
</dbReference>
<dbReference type="Proteomes" id="UP000324974">
    <property type="component" value="Chromosome"/>
</dbReference>
<dbReference type="EMBL" id="CP042425">
    <property type="protein sequence ID" value="QEL20479.1"/>
    <property type="molecule type" value="Genomic_DNA"/>
</dbReference>
<accession>A0A5C1AM41</accession>
<keyword evidence="3" id="KW-1185">Reference proteome</keyword>